<comment type="caution">
    <text evidence="3">The sequence shown here is derived from an EMBL/GenBank/DDBJ whole genome shotgun (WGS) entry which is preliminary data.</text>
</comment>
<dbReference type="InterPro" id="IPR048972">
    <property type="entry name" value="PMI1_PMIR1-2_C"/>
</dbReference>
<dbReference type="Pfam" id="PF21745">
    <property type="entry name" value="PMI1_PMIR1-2_C"/>
    <property type="match status" value="1"/>
</dbReference>
<dbReference type="EMBL" id="JAMYWD010000010">
    <property type="protein sequence ID" value="KAJ4957802.1"/>
    <property type="molecule type" value="Genomic_DNA"/>
</dbReference>
<organism evidence="3 4">
    <name type="scientific">Protea cynaroides</name>
    <dbReference type="NCBI Taxonomy" id="273540"/>
    <lineage>
        <taxon>Eukaryota</taxon>
        <taxon>Viridiplantae</taxon>
        <taxon>Streptophyta</taxon>
        <taxon>Embryophyta</taxon>
        <taxon>Tracheophyta</taxon>
        <taxon>Spermatophyta</taxon>
        <taxon>Magnoliopsida</taxon>
        <taxon>Proteales</taxon>
        <taxon>Proteaceae</taxon>
        <taxon>Protea</taxon>
    </lineage>
</organism>
<dbReference type="InterPro" id="IPR039614">
    <property type="entry name" value="PMI1-like"/>
</dbReference>
<evidence type="ECO:0000313" key="3">
    <source>
        <dbReference type="EMBL" id="KAJ4957802.1"/>
    </source>
</evidence>
<keyword evidence="4" id="KW-1185">Reference proteome</keyword>
<dbReference type="AlphaFoldDB" id="A0A9Q0H0X6"/>
<gene>
    <name evidence="3" type="ORF">NE237_024913</name>
</gene>
<feature type="region of interest" description="Disordered" evidence="1">
    <location>
        <begin position="42"/>
        <end position="67"/>
    </location>
</feature>
<dbReference type="PANTHER" id="PTHR33414">
    <property type="entry name" value="PROTEIN PLASTID MOVEMENT IMPAIRED 1-RELATED 1"/>
    <property type="match status" value="1"/>
</dbReference>
<reference evidence="3" key="1">
    <citation type="journal article" date="2023" name="Plant J.">
        <title>The genome of the king protea, Protea cynaroides.</title>
        <authorList>
            <person name="Chang J."/>
            <person name="Duong T.A."/>
            <person name="Schoeman C."/>
            <person name="Ma X."/>
            <person name="Roodt D."/>
            <person name="Barker N."/>
            <person name="Li Z."/>
            <person name="Van de Peer Y."/>
            <person name="Mizrachi E."/>
        </authorList>
    </citation>
    <scope>NUCLEOTIDE SEQUENCE</scope>
    <source>
        <tissue evidence="3">Young leaves</tissue>
    </source>
</reference>
<accession>A0A9Q0H0X6</accession>
<protein>
    <recommendedName>
        <fullName evidence="2">PMI1/PMIR1-2 C-terminal domain-containing protein</fullName>
    </recommendedName>
</protein>
<dbReference type="OrthoDB" id="656546at2759"/>
<name>A0A9Q0H0X6_9MAGN</name>
<proteinExistence type="predicted"/>
<dbReference type="Proteomes" id="UP001141806">
    <property type="component" value="Unassembled WGS sequence"/>
</dbReference>
<evidence type="ECO:0000259" key="2">
    <source>
        <dbReference type="Pfam" id="PF21745"/>
    </source>
</evidence>
<dbReference type="PANTHER" id="PTHR33414:SF2">
    <property type="entry name" value="PROTEIN PLASTID MOVEMENT IMPAIRED 1"/>
    <property type="match status" value="1"/>
</dbReference>
<feature type="domain" description="PMI1/PMIR1-2 C-terminal" evidence="2">
    <location>
        <begin position="175"/>
        <end position="245"/>
    </location>
</feature>
<sequence length="246" mass="27282">MVTSSSTSTCFQKSKEIEQKNEDLDILDFEVVDKGVEIQDKTEAKEAISEDTTDERSSSSEVAKEAVNDQIHLTRLTELDSIARQIKAPESMMGDENPVKTEDETETQKLDAVKETPNIYPLKLEAEEEDATAESKVFMPDLGKGLGYVVQTRDEGYLATVNPFNVEVTRKETPKLAMQISKPLVLPSHKSMNGFEIFLRMAAFGIEEISSEILSAMPTDELMGKTAEQIAFKGIASAIIHGRNKM</sequence>
<evidence type="ECO:0000313" key="4">
    <source>
        <dbReference type="Proteomes" id="UP001141806"/>
    </source>
</evidence>
<evidence type="ECO:0000256" key="1">
    <source>
        <dbReference type="SAM" id="MobiDB-lite"/>
    </source>
</evidence>